<organism evidence="3 4">
    <name type="scientific">Methylocaldum szegediense</name>
    <dbReference type="NCBI Taxonomy" id="73780"/>
    <lineage>
        <taxon>Bacteria</taxon>
        <taxon>Pseudomonadati</taxon>
        <taxon>Pseudomonadota</taxon>
        <taxon>Gammaproteobacteria</taxon>
        <taxon>Methylococcales</taxon>
        <taxon>Methylococcaceae</taxon>
        <taxon>Methylocaldum</taxon>
    </lineage>
</organism>
<keyword evidence="1" id="KW-0812">Transmembrane</keyword>
<dbReference type="Proteomes" id="UP001162030">
    <property type="component" value="Chromosome"/>
</dbReference>
<keyword evidence="4" id="KW-1185">Reference proteome</keyword>
<sequence>MSHWVLYAAVAFVCWGLWAFLPKLTTRYIDPKSAIIYEAVGSLVVGLVVLALVAFKPAAEPRGILLALSTGVLGAMGAFAFLHAVTKGPVTLVSTGTALYPILAIVLACCFLNESVTLRQGVGIVLALIAVALISA</sequence>
<dbReference type="Pfam" id="PF00892">
    <property type="entry name" value="EamA"/>
    <property type="match status" value="1"/>
</dbReference>
<dbReference type="SUPFAM" id="SSF103481">
    <property type="entry name" value="Multidrug resistance efflux transporter EmrE"/>
    <property type="match status" value="1"/>
</dbReference>
<proteinExistence type="predicted"/>
<keyword evidence="1" id="KW-0472">Membrane</keyword>
<name>A0ABN8X7M6_9GAMM</name>
<keyword evidence="1" id="KW-1133">Transmembrane helix</keyword>
<accession>A0ABN8X7M6</accession>
<feature type="transmembrane region" description="Helical" evidence="1">
    <location>
        <begin position="90"/>
        <end position="111"/>
    </location>
</feature>
<evidence type="ECO:0000256" key="1">
    <source>
        <dbReference type="SAM" id="Phobius"/>
    </source>
</evidence>
<evidence type="ECO:0000259" key="2">
    <source>
        <dbReference type="Pfam" id="PF00892"/>
    </source>
</evidence>
<dbReference type="RefSeq" id="WP_036269134.1">
    <property type="nucleotide sequence ID" value="NZ_OX458333.1"/>
</dbReference>
<evidence type="ECO:0000313" key="3">
    <source>
        <dbReference type="EMBL" id="CAI8875169.1"/>
    </source>
</evidence>
<feature type="transmembrane region" description="Helical" evidence="1">
    <location>
        <begin position="118"/>
        <end position="135"/>
    </location>
</feature>
<dbReference type="InterPro" id="IPR037185">
    <property type="entry name" value="EmrE-like"/>
</dbReference>
<gene>
    <name evidence="3" type="ORF">MSZNOR_2958</name>
</gene>
<dbReference type="EMBL" id="OX458333">
    <property type="protein sequence ID" value="CAI8875169.1"/>
    <property type="molecule type" value="Genomic_DNA"/>
</dbReference>
<feature type="domain" description="EamA" evidence="2">
    <location>
        <begin position="4"/>
        <end position="135"/>
    </location>
</feature>
<protein>
    <submittedName>
        <fullName evidence="3">Bacterial/archaeal transporter family protein</fullName>
    </submittedName>
</protein>
<evidence type="ECO:0000313" key="4">
    <source>
        <dbReference type="Proteomes" id="UP001162030"/>
    </source>
</evidence>
<reference evidence="3 4" key="1">
    <citation type="submission" date="2023-03" db="EMBL/GenBank/DDBJ databases">
        <authorList>
            <person name="Pearce D."/>
        </authorList>
    </citation>
    <scope>NUCLEOTIDE SEQUENCE [LARGE SCALE GENOMIC DNA]</scope>
    <source>
        <strain evidence="3">Msz</strain>
    </source>
</reference>
<dbReference type="InterPro" id="IPR000620">
    <property type="entry name" value="EamA_dom"/>
</dbReference>
<feature type="transmembrane region" description="Helical" evidence="1">
    <location>
        <begin position="64"/>
        <end position="84"/>
    </location>
</feature>
<feature type="transmembrane region" description="Helical" evidence="1">
    <location>
        <begin position="35"/>
        <end position="55"/>
    </location>
</feature>